<dbReference type="AlphaFoldDB" id="A0A4Q0AGN2"/>
<gene>
    <name evidence="2" type="ORF">EOT05_00495</name>
</gene>
<protein>
    <submittedName>
        <fullName evidence="2">Uncharacterized protein</fullName>
    </submittedName>
</protein>
<evidence type="ECO:0000313" key="2">
    <source>
        <dbReference type="EMBL" id="RWZ78233.1"/>
    </source>
</evidence>
<name>A0A4Q0AGN2_9BACT</name>
<dbReference type="EMBL" id="SCKX01000001">
    <property type="protein sequence ID" value="RWZ78233.1"/>
    <property type="molecule type" value="Genomic_DNA"/>
</dbReference>
<reference evidence="2" key="1">
    <citation type="submission" date="2019-01" db="EMBL/GenBank/DDBJ databases">
        <title>Genomic signatures and co-occurrence patterns of the ultra-small Saccharimodia (Patescibacteria phylum) suggest a symbiotic lifestyle.</title>
        <authorList>
            <person name="Lemos L."/>
            <person name="Medeiros J."/>
            <person name="Andreote F."/>
            <person name="Fernandes G."/>
            <person name="Varani A."/>
            <person name="Oliveira G."/>
            <person name="Pylro V."/>
        </authorList>
    </citation>
    <scope>NUCLEOTIDE SEQUENCE [LARGE SCALE GENOMIC DNA]</scope>
    <source>
        <strain evidence="2">AMD02</strain>
    </source>
</reference>
<accession>A0A4Q0AGN2</accession>
<evidence type="ECO:0000313" key="3">
    <source>
        <dbReference type="Proteomes" id="UP000289257"/>
    </source>
</evidence>
<feature type="transmembrane region" description="Helical" evidence="1">
    <location>
        <begin position="99"/>
        <end position="123"/>
    </location>
</feature>
<keyword evidence="1" id="KW-0472">Membrane</keyword>
<keyword evidence="1" id="KW-1133">Transmembrane helix</keyword>
<organism evidence="2 3">
    <name type="scientific">Candidatus Microsaccharimonas sossegonensis</name>
    <dbReference type="NCBI Taxonomy" id="2506948"/>
    <lineage>
        <taxon>Bacteria</taxon>
        <taxon>Candidatus Saccharimonadota</taxon>
        <taxon>Candidatus Saccharimonadia</taxon>
        <taxon>Candidatus Saccharimonadales</taxon>
        <taxon>Candidatus Saccharimonadaceae</taxon>
        <taxon>Candidatus Microsaccharimonas</taxon>
    </lineage>
</organism>
<evidence type="ECO:0000256" key="1">
    <source>
        <dbReference type="SAM" id="Phobius"/>
    </source>
</evidence>
<proteinExistence type="predicted"/>
<comment type="caution">
    <text evidence="2">The sequence shown here is derived from an EMBL/GenBank/DDBJ whole genome shotgun (WGS) entry which is preliminary data.</text>
</comment>
<sequence>MFLVGKLSWWYGGGWKAQVRRVRDRLAATAGYFSIGQLLATLFSPFRQISAGSVTGSAGVQLRAFFDKTLSRFIGAVVRLFTIFAGIVVLFFQCIFEGVILIIWLLLPAFPVVGLILFVVGWAPKWM</sequence>
<keyword evidence="1" id="KW-0812">Transmembrane</keyword>
<keyword evidence="3" id="KW-1185">Reference proteome</keyword>
<feature type="transmembrane region" description="Helical" evidence="1">
    <location>
        <begin position="73"/>
        <end position="92"/>
    </location>
</feature>
<dbReference type="Proteomes" id="UP000289257">
    <property type="component" value="Unassembled WGS sequence"/>
</dbReference>